<evidence type="ECO:0000313" key="3">
    <source>
        <dbReference type="Proteomes" id="UP001597262"/>
    </source>
</evidence>
<keyword evidence="3" id="KW-1185">Reference proteome</keyword>
<dbReference type="Pfam" id="PF07484">
    <property type="entry name" value="Collar"/>
    <property type="match status" value="1"/>
</dbReference>
<gene>
    <name evidence="2" type="ORF">ACFQ3W_01795</name>
</gene>
<dbReference type="InterPro" id="IPR011083">
    <property type="entry name" value="Phage_tail_collar_dom"/>
</dbReference>
<dbReference type="Proteomes" id="UP001597262">
    <property type="component" value="Unassembled WGS sequence"/>
</dbReference>
<dbReference type="RefSeq" id="WP_379316001.1">
    <property type="nucleotide sequence ID" value="NZ_JBHTLM010000001.1"/>
</dbReference>
<proteinExistence type="predicted"/>
<comment type="caution">
    <text evidence="2">The sequence shown here is derived from an EMBL/GenBank/DDBJ whole genome shotgun (WGS) entry which is preliminary data.</text>
</comment>
<organism evidence="2 3">
    <name type="scientific">Paenibacillus puldeungensis</name>
    <dbReference type="NCBI Taxonomy" id="696536"/>
    <lineage>
        <taxon>Bacteria</taxon>
        <taxon>Bacillati</taxon>
        <taxon>Bacillota</taxon>
        <taxon>Bacilli</taxon>
        <taxon>Bacillales</taxon>
        <taxon>Paenibacillaceae</taxon>
        <taxon>Paenibacillus</taxon>
    </lineage>
</organism>
<dbReference type="InterPro" id="IPR037053">
    <property type="entry name" value="Phage_tail_collar_dom_sf"/>
</dbReference>
<dbReference type="SUPFAM" id="SSF88874">
    <property type="entry name" value="Receptor-binding domain of short tail fibre protein gp12"/>
    <property type="match status" value="1"/>
</dbReference>
<evidence type="ECO:0000313" key="2">
    <source>
        <dbReference type="EMBL" id="MFD1175042.1"/>
    </source>
</evidence>
<dbReference type="Gene3D" id="3.90.1340.10">
    <property type="entry name" value="Phage tail collar domain"/>
    <property type="match status" value="1"/>
</dbReference>
<dbReference type="EMBL" id="JBHTLM010000001">
    <property type="protein sequence ID" value="MFD1175042.1"/>
    <property type="molecule type" value="Genomic_DNA"/>
</dbReference>
<sequence length="180" mass="19041">MSEAYTGEIRIFAGNYPPAGWAFCNGQLLPIVQNTALFSILGVQYGGDGKTNFALPNLMGRAPMHQGDGAGLTPRSLGEQVGTESVTLLINEIPTHTHVAQAVAAPGSSNQPDNHVWAETPKIGRPGKEKQEPLYDAAVNAKLNPAALDPAGGSQPHNNMQPFLALNFIICLQGEFPSRG</sequence>
<evidence type="ECO:0000259" key="1">
    <source>
        <dbReference type="Pfam" id="PF07484"/>
    </source>
</evidence>
<reference evidence="3" key="1">
    <citation type="journal article" date="2019" name="Int. J. Syst. Evol. Microbiol.">
        <title>The Global Catalogue of Microorganisms (GCM) 10K type strain sequencing project: providing services to taxonomists for standard genome sequencing and annotation.</title>
        <authorList>
            <consortium name="The Broad Institute Genomics Platform"/>
            <consortium name="The Broad Institute Genome Sequencing Center for Infectious Disease"/>
            <person name="Wu L."/>
            <person name="Ma J."/>
        </authorList>
    </citation>
    <scope>NUCLEOTIDE SEQUENCE [LARGE SCALE GENOMIC DNA]</scope>
    <source>
        <strain evidence="3">CCUG 59189</strain>
    </source>
</reference>
<accession>A0ABW3RRG0</accession>
<protein>
    <submittedName>
        <fullName evidence="2">Phage tail protein</fullName>
    </submittedName>
</protein>
<name>A0ABW3RRG0_9BACL</name>
<feature type="domain" description="Phage tail collar" evidence="1">
    <location>
        <begin position="7"/>
        <end position="63"/>
    </location>
</feature>